<dbReference type="AlphaFoldDB" id="A0A8B8HNQ0"/>
<evidence type="ECO:0000313" key="6">
    <source>
        <dbReference type="RefSeq" id="XP_026486257.2"/>
    </source>
</evidence>
<keyword evidence="1" id="KW-0812">Transmembrane</keyword>
<feature type="domain" description="DUF7043" evidence="3">
    <location>
        <begin position="324"/>
        <end position="431"/>
    </location>
</feature>
<feature type="domain" description="DUF7042" evidence="2">
    <location>
        <begin position="176"/>
        <end position="317"/>
    </location>
</feature>
<dbReference type="PANTHER" id="PTHR22255:SF9">
    <property type="entry name" value="LP06548P"/>
    <property type="match status" value="1"/>
</dbReference>
<dbReference type="OrthoDB" id="9979716at2759"/>
<keyword evidence="1" id="KW-0472">Membrane</keyword>
<dbReference type="OMA" id="FRCVAIY"/>
<dbReference type="PANTHER" id="PTHR22255">
    <property type="entry name" value="LP06548P"/>
    <property type="match status" value="1"/>
</dbReference>
<dbReference type="GeneID" id="113393532"/>
<dbReference type="InterPro" id="IPR055471">
    <property type="entry name" value="DUF7043"/>
</dbReference>
<accession>A0A8B8HNQ0</accession>
<evidence type="ECO:0000313" key="5">
    <source>
        <dbReference type="Proteomes" id="UP001652626"/>
    </source>
</evidence>
<organism evidence="5 6">
    <name type="scientific">Vanessa tameamea</name>
    <name type="common">Kamehameha butterfly</name>
    <dbReference type="NCBI Taxonomy" id="334116"/>
    <lineage>
        <taxon>Eukaryota</taxon>
        <taxon>Metazoa</taxon>
        <taxon>Ecdysozoa</taxon>
        <taxon>Arthropoda</taxon>
        <taxon>Hexapoda</taxon>
        <taxon>Insecta</taxon>
        <taxon>Pterygota</taxon>
        <taxon>Neoptera</taxon>
        <taxon>Endopterygota</taxon>
        <taxon>Lepidoptera</taxon>
        <taxon>Glossata</taxon>
        <taxon>Ditrysia</taxon>
        <taxon>Papilionoidea</taxon>
        <taxon>Nymphalidae</taxon>
        <taxon>Nymphalinae</taxon>
        <taxon>Vanessa</taxon>
    </lineage>
</organism>
<sequence>MARDRPTARHFHNQPELQRGGSYGLVLRWIFFVWLANCGTLGNTVKQDGCAFPTRWQGKWFQSGVIQPIMIDGAMLSNKGRCLSSEGDKFLIVDEKGCYRCVVMHEKHINVLQYKESKLELMIIRHIYRRRGTVFFLCMYIFCVPAFCHRRDALPHLCSLINGDALLYSMFRENAEPVDCPLKGPFSFTYNRGHGNCKIPASSIESCTEDSRLLLNYQACPDVYGSESTVEELECLATWKEGSLRFLVGKLHHNHATSNEDRYRCFVYEKANGIASAAMKEGPSPASGVEYRVAQSGDATCNGLFSATEGSRTMALKRVSVRFNCQFPSWMTFSHTWHTLDFSSNYTFYQRNATLRITNQTGAEIKVYCVNVKASSPSGNSVALVAHWQHHCASRYVCVVLYRRDTFIAELQRGSPTSRPDEACSPHHFNAVTAPYVTLVASNPESKECPYSGKYVISNHRHKRSYRPDERERNRTKRDKAMLQHNRRVNHTRLFNFSVRNMSDTPILRSRRHSEGEISCAGAVYNRLEVGCNSIKNMEFYSTCNNKEAITAYTCHGGWYENGASFVVTTPVTRDSTAARRYCFVSRDARDARDARDGALAVARSAANCERTVSEPEALLFDAAFTGKCQDEPNSQPLQRISSPYIISVAPIIIHYIIPR</sequence>
<evidence type="ECO:0000256" key="1">
    <source>
        <dbReference type="SAM" id="Phobius"/>
    </source>
</evidence>
<feature type="domain" description="DUF7044" evidence="4">
    <location>
        <begin position="49"/>
        <end position="118"/>
    </location>
</feature>
<evidence type="ECO:0000259" key="4">
    <source>
        <dbReference type="Pfam" id="PF23071"/>
    </source>
</evidence>
<keyword evidence="5" id="KW-1185">Reference proteome</keyword>
<gene>
    <name evidence="6" type="primary">LOC113393532</name>
</gene>
<dbReference type="RefSeq" id="XP_026486257.2">
    <property type="nucleotide sequence ID" value="XM_026630472.2"/>
</dbReference>
<feature type="transmembrane region" description="Helical" evidence="1">
    <location>
        <begin position="128"/>
        <end position="147"/>
    </location>
</feature>
<dbReference type="Pfam" id="PF23070">
    <property type="entry name" value="DUF7043"/>
    <property type="match status" value="1"/>
</dbReference>
<proteinExistence type="predicted"/>
<dbReference type="Proteomes" id="UP001652626">
    <property type="component" value="Chromosome 6"/>
</dbReference>
<dbReference type="Pfam" id="PF23071">
    <property type="entry name" value="DUF7044"/>
    <property type="match status" value="1"/>
</dbReference>
<dbReference type="GO" id="GO:0061909">
    <property type="term" value="P:autophagosome-lysosome fusion"/>
    <property type="evidence" value="ECO:0007669"/>
    <property type="project" value="TreeGrafter"/>
</dbReference>
<dbReference type="InterPro" id="IPR055470">
    <property type="entry name" value="DUF7042"/>
</dbReference>
<keyword evidence="1" id="KW-1133">Transmembrane helix</keyword>
<dbReference type="InterPro" id="IPR055472">
    <property type="entry name" value="DUF7044"/>
</dbReference>
<evidence type="ECO:0000259" key="2">
    <source>
        <dbReference type="Pfam" id="PF23069"/>
    </source>
</evidence>
<name>A0A8B8HNQ0_VANTA</name>
<reference evidence="6" key="1">
    <citation type="submission" date="2025-08" db="UniProtKB">
        <authorList>
            <consortium name="RefSeq"/>
        </authorList>
    </citation>
    <scope>IDENTIFICATION</scope>
    <source>
        <tissue evidence="6">Whole body</tissue>
    </source>
</reference>
<protein>
    <submittedName>
        <fullName evidence="6">Uncharacterized protein LOC113393532 isoform X1</fullName>
    </submittedName>
</protein>
<dbReference type="Pfam" id="PF23069">
    <property type="entry name" value="DUF7042"/>
    <property type="match status" value="1"/>
</dbReference>
<evidence type="ECO:0000259" key="3">
    <source>
        <dbReference type="Pfam" id="PF23070"/>
    </source>
</evidence>